<accession>A0AAV3Y0P8</accession>
<proteinExistence type="predicted"/>
<name>A0AAV3Y0P8_9GAST</name>
<comment type="caution">
    <text evidence="1">The sequence shown here is derived from an EMBL/GenBank/DDBJ whole genome shotgun (WGS) entry which is preliminary data.</text>
</comment>
<reference evidence="1 2" key="1">
    <citation type="journal article" date="2021" name="Elife">
        <title>Chloroplast acquisition without the gene transfer in kleptoplastic sea slugs, Plakobranchus ocellatus.</title>
        <authorList>
            <person name="Maeda T."/>
            <person name="Takahashi S."/>
            <person name="Yoshida T."/>
            <person name="Shimamura S."/>
            <person name="Takaki Y."/>
            <person name="Nagai Y."/>
            <person name="Toyoda A."/>
            <person name="Suzuki Y."/>
            <person name="Arimoto A."/>
            <person name="Ishii H."/>
            <person name="Satoh N."/>
            <person name="Nishiyama T."/>
            <person name="Hasebe M."/>
            <person name="Maruyama T."/>
            <person name="Minagawa J."/>
            <person name="Obokata J."/>
            <person name="Shigenobu S."/>
        </authorList>
    </citation>
    <scope>NUCLEOTIDE SEQUENCE [LARGE SCALE GENOMIC DNA]</scope>
</reference>
<gene>
    <name evidence="1" type="ORF">PoB_000218700</name>
</gene>
<protein>
    <submittedName>
        <fullName evidence="1">Uncharacterized protein</fullName>
    </submittedName>
</protein>
<sequence>MITSPLLDIDMQRYIRSANQRKRKLWQRRAPESVEAWLGSVVFFPGLSPRHSLLNSYILWHRLTCLGSPLRFSRAMPHATSVRGGYWF</sequence>
<dbReference type="AlphaFoldDB" id="A0AAV3Y0P8"/>
<evidence type="ECO:0000313" key="2">
    <source>
        <dbReference type="Proteomes" id="UP000735302"/>
    </source>
</evidence>
<evidence type="ECO:0000313" key="1">
    <source>
        <dbReference type="EMBL" id="GFN75681.1"/>
    </source>
</evidence>
<dbReference type="EMBL" id="BLXT01000290">
    <property type="protein sequence ID" value="GFN75681.1"/>
    <property type="molecule type" value="Genomic_DNA"/>
</dbReference>
<organism evidence="1 2">
    <name type="scientific">Plakobranchus ocellatus</name>
    <dbReference type="NCBI Taxonomy" id="259542"/>
    <lineage>
        <taxon>Eukaryota</taxon>
        <taxon>Metazoa</taxon>
        <taxon>Spiralia</taxon>
        <taxon>Lophotrochozoa</taxon>
        <taxon>Mollusca</taxon>
        <taxon>Gastropoda</taxon>
        <taxon>Heterobranchia</taxon>
        <taxon>Euthyneura</taxon>
        <taxon>Panpulmonata</taxon>
        <taxon>Sacoglossa</taxon>
        <taxon>Placobranchoidea</taxon>
        <taxon>Plakobranchidae</taxon>
        <taxon>Plakobranchus</taxon>
    </lineage>
</organism>
<dbReference type="Proteomes" id="UP000735302">
    <property type="component" value="Unassembled WGS sequence"/>
</dbReference>
<keyword evidence="2" id="KW-1185">Reference proteome</keyword>